<dbReference type="PROSITE" id="PS51782">
    <property type="entry name" value="LYSM"/>
    <property type="match status" value="2"/>
</dbReference>
<name>A0A0G0GC19_9BACT</name>
<dbReference type="Gene3D" id="2.70.70.10">
    <property type="entry name" value="Glucose Permease (Domain IIA)"/>
    <property type="match status" value="1"/>
</dbReference>
<evidence type="ECO:0000313" key="4">
    <source>
        <dbReference type="EMBL" id="KKQ27527.1"/>
    </source>
</evidence>
<feature type="domain" description="LysM" evidence="3">
    <location>
        <begin position="207"/>
        <end position="251"/>
    </location>
</feature>
<gene>
    <name evidence="4" type="ORF">US42_C0008G0038</name>
</gene>
<dbReference type="Proteomes" id="UP000034849">
    <property type="component" value="Unassembled WGS sequence"/>
</dbReference>
<proteinExistence type="predicted"/>
<dbReference type="PANTHER" id="PTHR21666:SF289">
    <property type="entry name" value="L-ALA--D-GLU ENDOPEPTIDASE"/>
    <property type="match status" value="1"/>
</dbReference>
<comment type="caution">
    <text evidence="4">The sequence shown here is derived from an EMBL/GenBank/DDBJ whole genome shotgun (WGS) entry which is preliminary data.</text>
</comment>
<dbReference type="PANTHER" id="PTHR21666">
    <property type="entry name" value="PEPTIDASE-RELATED"/>
    <property type="match status" value="1"/>
</dbReference>
<feature type="domain" description="LysM" evidence="3">
    <location>
        <begin position="257"/>
        <end position="302"/>
    </location>
</feature>
<dbReference type="Pfam" id="PF01476">
    <property type="entry name" value="LysM"/>
    <property type="match status" value="2"/>
</dbReference>
<dbReference type="InterPro" id="IPR018392">
    <property type="entry name" value="LysM"/>
</dbReference>
<dbReference type="Gene3D" id="3.10.350.10">
    <property type="entry name" value="LysM domain"/>
    <property type="match status" value="2"/>
</dbReference>
<dbReference type="SUPFAM" id="SSF54106">
    <property type="entry name" value="LysM domain"/>
    <property type="match status" value="1"/>
</dbReference>
<sequence length="459" mass="49950">MEKVKYRLLLHILHLLVHLKRFLFWIFKKSGLFFVFINKLFRNSLGFYFYKLIFRLQKKIGQEDLPLKSRIWEIFGRRGVLQVLFFGIALLVIYPHSSLYSYASTQIPGRGTVFFRLVGPGEQDFSLEEVATNYVAANTSSSPSLWNQGAVYAQSGGSVSINYLPAPEISGMVNGGGALVKPSVLSGSVFVDGGSGSIPGSGREGIVFHKVEVGENIGFLAQKYGISVATILWANNLTERSYIRPGDNLKILPMTGLVHKVTKGQTLGKIASLYKVKTTDIVTYNKLKEDGADIVVGEELLIPGGTKIAVAVASPTKNPTRQYYGLNSVAAPPANSAGSGDYLWPAGVRRITQYFGWRHTGLDIAGPIGTSIYATRAGVVTRSQCGYNGGYGCYIIIDHGGGLSSLYGHNSRLFVSVGESVAQGQNIALMGSTGRSTGPHIHFEIRVNGVRVNPLKYIR</sequence>
<evidence type="ECO:0000313" key="5">
    <source>
        <dbReference type="Proteomes" id="UP000034849"/>
    </source>
</evidence>
<dbReference type="SMART" id="SM00257">
    <property type="entry name" value="LysM"/>
    <property type="match status" value="2"/>
</dbReference>
<feature type="transmembrane region" description="Helical" evidence="2">
    <location>
        <begin position="33"/>
        <end position="54"/>
    </location>
</feature>
<keyword evidence="2" id="KW-0812">Transmembrane</keyword>
<dbReference type="AlphaFoldDB" id="A0A0G0GC19"/>
<dbReference type="CDD" id="cd12797">
    <property type="entry name" value="M23_peptidase"/>
    <property type="match status" value="1"/>
</dbReference>
<dbReference type="STRING" id="1619046.US42_C0008G0038"/>
<dbReference type="InterPro" id="IPR036779">
    <property type="entry name" value="LysM_dom_sf"/>
</dbReference>
<dbReference type="GO" id="GO:0004222">
    <property type="term" value="F:metalloendopeptidase activity"/>
    <property type="evidence" value="ECO:0007669"/>
    <property type="project" value="TreeGrafter"/>
</dbReference>
<dbReference type="InterPro" id="IPR016047">
    <property type="entry name" value="M23ase_b-sheet_dom"/>
</dbReference>
<protein>
    <submittedName>
        <fullName evidence="4">Peptidase M23 family protein</fullName>
    </submittedName>
</protein>
<dbReference type="SUPFAM" id="SSF51261">
    <property type="entry name" value="Duplicated hybrid motif"/>
    <property type="match status" value="1"/>
</dbReference>
<evidence type="ECO:0000259" key="3">
    <source>
        <dbReference type="PROSITE" id="PS51782"/>
    </source>
</evidence>
<keyword evidence="1" id="KW-0732">Signal</keyword>
<dbReference type="InterPro" id="IPR050570">
    <property type="entry name" value="Cell_wall_metabolism_enzyme"/>
</dbReference>
<dbReference type="Pfam" id="PF01551">
    <property type="entry name" value="Peptidase_M23"/>
    <property type="match status" value="1"/>
</dbReference>
<reference evidence="4 5" key="1">
    <citation type="journal article" date="2015" name="Nature">
        <title>rRNA introns, odd ribosomes, and small enigmatic genomes across a large radiation of phyla.</title>
        <authorList>
            <person name="Brown C.T."/>
            <person name="Hug L.A."/>
            <person name="Thomas B.C."/>
            <person name="Sharon I."/>
            <person name="Castelle C.J."/>
            <person name="Singh A."/>
            <person name="Wilkins M.J."/>
            <person name="Williams K.H."/>
            <person name="Banfield J.F."/>
        </authorList>
    </citation>
    <scope>NUCLEOTIDE SEQUENCE [LARGE SCALE GENOMIC DNA]</scope>
</reference>
<dbReference type="EMBL" id="LBSX01000008">
    <property type="protein sequence ID" value="KKQ27527.1"/>
    <property type="molecule type" value="Genomic_DNA"/>
</dbReference>
<dbReference type="CDD" id="cd00118">
    <property type="entry name" value="LysM"/>
    <property type="match status" value="2"/>
</dbReference>
<evidence type="ECO:0000256" key="1">
    <source>
        <dbReference type="ARBA" id="ARBA00022729"/>
    </source>
</evidence>
<dbReference type="InterPro" id="IPR011055">
    <property type="entry name" value="Dup_hybrid_motif"/>
</dbReference>
<organism evidence="4 5">
    <name type="scientific">Candidatus Magasanikbacteria bacterium GW2011_GWC2_37_14</name>
    <dbReference type="NCBI Taxonomy" id="1619046"/>
    <lineage>
        <taxon>Bacteria</taxon>
        <taxon>Candidatus Magasanikiibacteriota</taxon>
    </lineage>
</organism>
<feature type="transmembrane region" description="Helical" evidence="2">
    <location>
        <begin position="75"/>
        <end position="94"/>
    </location>
</feature>
<evidence type="ECO:0000256" key="2">
    <source>
        <dbReference type="SAM" id="Phobius"/>
    </source>
</evidence>
<keyword evidence="2" id="KW-0472">Membrane</keyword>
<accession>A0A0G0GC19</accession>
<keyword evidence="2" id="KW-1133">Transmembrane helix</keyword>